<sequence>MIPSLSSEDFTVSSPGKPILPEEDYIKRIGHDKPNTAVKLPAIMKMNNLRRHRSLGPPRKQRDQQKPRIEPPVFYEVDNKKELKRIAVNALQKIGILRGHPDFTAYWSQLYKSCQFALRKDIKTRHITNEEMQNTVEEHVEFYRRQM</sequence>
<feature type="domain" description="Sld7 C-terminal" evidence="2">
    <location>
        <begin position="78"/>
        <end position="143"/>
    </location>
</feature>
<keyword evidence="4" id="KW-1185">Reference proteome</keyword>
<dbReference type="Pfam" id="PF18596">
    <property type="entry name" value="Sld7_C"/>
    <property type="match status" value="1"/>
</dbReference>
<dbReference type="OrthoDB" id="5599874at2759"/>
<accession>A0A1Y1Z874</accession>
<name>A0A1Y1Z874_9FUNG</name>
<dbReference type="Proteomes" id="UP000193498">
    <property type="component" value="Unassembled WGS sequence"/>
</dbReference>
<organism evidence="3 4">
    <name type="scientific">Basidiobolus meristosporus CBS 931.73</name>
    <dbReference type="NCBI Taxonomy" id="1314790"/>
    <lineage>
        <taxon>Eukaryota</taxon>
        <taxon>Fungi</taxon>
        <taxon>Fungi incertae sedis</taxon>
        <taxon>Zoopagomycota</taxon>
        <taxon>Entomophthoromycotina</taxon>
        <taxon>Basidiobolomycetes</taxon>
        <taxon>Basidiobolales</taxon>
        <taxon>Basidiobolaceae</taxon>
        <taxon>Basidiobolus</taxon>
    </lineage>
</organism>
<evidence type="ECO:0000256" key="1">
    <source>
        <dbReference type="SAM" id="MobiDB-lite"/>
    </source>
</evidence>
<proteinExistence type="predicted"/>
<reference evidence="3 4" key="1">
    <citation type="submission" date="2016-07" db="EMBL/GenBank/DDBJ databases">
        <title>Pervasive Adenine N6-methylation of Active Genes in Fungi.</title>
        <authorList>
            <consortium name="DOE Joint Genome Institute"/>
            <person name="Mondo S.J."/>
            <person name="Dannebaum R.O."/>
            <person name="Kuo R.C."/>
            <person name="Labutti K."/>
            <person name="Haridas S."/>
            <person name="Kuo A."/>
            <person name="Salamov A."/>
            <person name="Ahrendt S.R."/>
            <person name="Lipzen A."/>
            <person name="Sullivan W."/>
            <person name="Andreopoulos W.B."/>
            <person name="Clum A."/>
            <person name="Lindquist E."/>
            <person name="Daum C."/>
            <person name="Ramamoorthy G.K."/>
            <person name="Gryganskyi A."/>
            <person name="Culley D."/>
            <person name="Magnuson J.K."/>
            <person name="James T.Y."/>
            <person name="O'Malley M.A."/>
            <person name="Stajich J.E."/>
            <person name="Spatafora J.W."/>
            <person name="Visel A."/>
            <person name="Grigoriev I.V."/>
        </authorList>
    </citation>
    <scope>NUCLEOTIDE SEQUENCE [LARGE SCALE GENOMIC DNA]</scope>
    <source>
        <strain evidence="3 4">CBS 931.73</strain>
    </source>
</reference>
<comment type="caution">
    <text evidence="3">The sequence shown here is derived from an EMBL/GenBank/DDBJ whole genome shotgun (WGS) entry which is preliminary data.</text>
</comment>
<evidence type="ECO:0000313" key="3">
    <source>
        <dbReference type="EMBL" id="ORY06468.1"/>
    </source>
</evidence>
<evidence type="ECO:0000259" key="2">
    <source>
        <dbReference type="Pfam" id="PF18596"/>
    </source>
</evidence>
<evidence type="ECO:0000313" key="4">
    <source>
        <dbReference type="Proteomes" id="UP000193498"/>
    </source>
</evidence>
<dbReference type="InParanoid" id="A0A1Y1Z874"/>
<feature type="region of interest" description="Disordered" evidence="1">
    <location>
        <begin position="47"/>
        <end position="71"/>
    </location>
</feature>
<dbReference type="InterPro" id="IPR041260">
    <property type="entry name" value="Sld7_C"/>
</dbReference>
<dbReference type="EMBL" id="MCFE01000016">
    <property type="protein sequence ID" value="ORY06468.1"/>
    <property type="molecule type" value="Genomic_DNA"/>
</dbReference>
<gene>
    <name evidence="3" type="ORF">K493DRAFT_404021</name>
</gene>
<feature type="compositionally biased region" description="Basic and acidic residues" evidence="1">
    <location>
        <begin position="60"/>
        <end position="69"/>
    </location>
</feature>
<protein>
    <recommendedName>
        <fullName evidence="2">Sld7 C-terminal domain-containing protein</fullName>
    </recommendedName>
</protein>
<dbReference type="AlphaFoldDB" id="A0A1Y1Z874"/>